<dbReference type="EMBL" id="JASPKY010000334">
    <property type="protein sequence ID" value="KAK9708236.1"/>
    <property type="molecule type" value="Genomic_DNA"/>
</dbReference>
<evidence type="ECO:0000313" key="2">
    <source>
        <dbReference type="Proteomes" id="UP001458880"/>
    </source>
</evidence>
<dbReference type="PANTHER" id="PTHR36159:SF1">
    <property type="entry name" value="RETROVIRUS-RELATED POL POLYPROTEIN FROM TRANSPOSON 412-LIKE PROTEIN"/>
    <property type="match status" value="1"/>
</dbReference>
<gene>
    <name evidence="1" type="ORF">QE152_g27331</name>
</gene>
<accession>A0AAW1JV09</accession>
<dbReference type="AlphaFoldDB" id="A0AAW1JV09"/>
<name>A0AAW1JV09_POPJA</name>
<comment type="caution">
    <text evidence="1">The sequence shown here is derived from an EMBL/GenBank/DDBJ whole genome shotgun (WGS) entry which is preliminary data.</text>
</comment>
<reference evidence="1 2" key="1">
    <citation type="journal article" date="2024" name="BMC Genomics">
        <title>De novo assembly and annotation of Popillia japonica's genome with initial clues to its potential as an invasive pest.</title>
        <authorList>
            <person name="Cucini C."/>
            <person name="Boschi S."/>
            <person name="Funari R."/>
            <person name="Cardaioli E."/>
            <person name="Iannotti N."/>
            <person name="Marturano G."/>
            <person name="Paoli F."/>
            <person name="Bruttini M."/>
            <person name="Carapelli A."/>
            <person name="Frati F."/>
            <person name="Nardi F."/>
        </authorList>
    </citation>
    <scope>NUCLEOTIDE SEQUENCE [LARGE SCALE GENOMIC DNA]</scope>
    <source>
        <strain evidence="1">DMR45628</strain>
    </source>
</reference>
<dbReference type="PANTHER" id="PTHR36159">
    <property type="entry name" value="PROTEIN CBG23766"/>
    <property type="match status" value="1"/>
</dbReference>
<dbReference type="Proteomes" id="UP001458880">
    <property type="component" value="Unassembled WGS sequence"/>
</dbReference>
<keyword evidence="2" id="KW-1185">Reference proteome</keyword>
<proteinExistence type="predicted"/>
<sequence length="99" mass="11320">MDVLNVLKTVKREDLIAKEYHNYRPFGSPKYGNNDEIRIVIPEIDRYTLTCESFLSLEGKLRLVSDETKVSATAKLINNAVAFMFTDIRYVMNVVDTSA</sequence>
<evidence type="ECO:0000313" key="1">
    <source>
        <dbReference type="EMBL" id="KAK9708236.1"/>
    </source>
</evidence>
<organism evidence="1 2">
    <name type="scientific">Popillia japonica</name>
    <name type="common">Japanese beetle</name>
    <dbReference type="NCBI Taxonomy" id="7064"/>
    <lineage>
        <taxon>Eukaryota</taxon>
        <taxon>Metazoa</taxon>
        <taxon>Ecdysozoa</taxon>
        <taxon>Arthropoda</taxon>
        <taxon>Hexapoda</taxon>
        <taxon>Insecta</taxon>
        <taxon>Pterygota</taxon>
        <taxon>Neoptera</taxon>
        <taxon>Endopterygota</taxon>
        <taxon>Coleoptera</taxon>
        <taxon>Polyphaga</taxon>
        <taxon>Scarabaeiformia</taxon>
        <taxon>Scarabaeidae</taxon>
        <taxon>Rutelinae</taxon>
        <taxon>Popillia</taxon>
    </lineage>
</organism>
<protein>
    <submittedName>
        <fullName evidence="1">Uncharacterized protein</fullName>
    </submittedName>
</protein>